<evidence type="ECO:0000256" key="5">
    <source>
        <dbReference type="SAM" id="MobiDB-lite"/>
    </source>
</evidence>
<sequence length="651" mass="73760">MPATGHMSYKNCLCHKQLAEAACPWPFYKDVHTCPYFQFWVWGHTYCFLLKDVPDDQQTSAPPKDAFDPRYEWKKGVIDAAAMEAGRWPFALEDSRAPHPYFLEDGSTLLPIDQCPDRCSGRGFCRKPRTEPGQEPSGPQCFCQSYYKGLNCSQPQNEHCPNSCSGHGTCHGGWCHCEAGRWGLDCGRSKVYAADSWLPNPTQLRIYVYDIPDGVVHKKPWSDMPALVDNMYIADLAFLDQLLADWTVRTENPWEANLFYINTYTLYYIGNIGNPTFHFSRVFNYVRHTWPFWNMTGGRNHIAAATNDRGVCELYKEARLHQEILNPIKLVHFGQAGRHGHSLHQKGDPAYDAALREFKRLDRHREGATHEGAEDAAAHDTGVEHEGAGAAGGAGAGGAGGGEEAAQQAAAAEQHRQPLKGERHRFRGFPTFDFESIRMEREPCFRPEQDVAFPNFLDRGVLNHLPEAYDFSDPAHVRHRHEDRPALLYFNGYSKPEMGYSGGVRQAVIAMFGNSTRKDLLINKGNGGDKQLGAKFCLCPLGFGWGIRLTQALHVGCVPVLVQDHIYPYFWDLLPYEKFTVRVSRHNLHRLLDILEAITPQRLKELQQGMADYYQHFSWHADVGGLAYNNTITSLHRRLLNMWTALFPFTP</sequence>
<organism evidence="7 8">
    <name type="scientific">Edaphochlamys debaryana</name>
    <dbReference type="NCBI Taxonomy" id="47281"/>
    <lineage>
        <taxon>Eukaryota</taxon>
        <taxon>Viridiplantae</taxon>
        <taxon>Chlorophyta</taxon>
        <taxon>core chlorophytes</taxon>
        <taxon>Chlorophyceae</taxon>
        <taxon>CS clade</taxon>
        <taxon>Chlamydomonadales</taxon>
        <taxon>Chlamydomonadales incertae sedis</taxon>
        <taxon>Edaphochlamys</taxon>
    </lineage>
</organism>
<evidence type="ECO:0000256" key="1">
    <source>
        <dbReference type="ARBA" id="ARBA00004323"/>
    </source>
</evidence>
<feature type="compositionally biased region" description="Gly residues" evidence="5">
    <location>
        <begin position="389"/>
        <end position="403"/>
    </location>
</feature>
<comment type="subcellular location">
    <subcellularLocation>
        <location evidence="1">Golgi apparatus membrane</location>
        <topology evidence="1">Single-pass type II membrane protein</topology>
    </subcellularLocation>
</comment>
<dbReference type="InterPro" id="IPR040911">
    <property type="entry name" value="Exostosin_GT47"/>
</dbReference>
<gene>
    <name evidence="7" type="ORF">HYH03_001917</name>
</gene>
<proteinExistence type="inferred from homology"/>
<evidence type="ECO:0000259" key="6">
    <source>
        <dbReference type="PROSITE" id="PS50026"/>
    </source>
</evidence>
<keyword evidence="4" id="KW-0245">EGF-like domain</keyword>
<comment type="caution">
    <text evidence="4">Lacks conserved residue(s) required for the propagation of feature annotation.</text>
</comment>
<evidence type="ECO:0000256" key="2">
    <source>
        <dbReference type="ARBA" id="ARBA00010271"/>
    </source>
</evidence>
<dbReference type="PROSITE" id="PS00022">
    <property type="entry name" value="EGF_1"/>
    <property type="match status" value="1"/>
</dbReference>
<reference evidence="7" key="1">
    <citation type="journal article" date="2020" name="bioRxiv">
        <title>Comparative genomics of Chlamydomonas.</title>
        <authorList>
            <person name="Craig R.J."/>
            <person name="Hasan A.R."/>
            <person name="Ness R.W."/>
            <person name="Keightley P.D."/>
        </authorList>
    </citation>
    <scope>NUCLEOTIDE SEQUENCE</scope>
    <source>
        <strain evidence="7">CCAP 11/70</strain>
    </source>
</reference>
<comment type="similarity">
    <text evidence="2">Belongs to the glycosyltransferase 47 family.</text>
</comment>
<feature type="region of interest" description="Disordered" evidence="5">
    <location>
        <begin position="385"/>
        <end position="425"/>
    </location>
</feature>
<feature type="disulfide bond" evidence="4">
    <location>
        <begin position="115"/>
        <end position="125"/>
    </location>
</feature>
<dbReference type="GO" id="GO:0016757">
    <property type="term" value="F:glycosyltransferase activity"/>
    <property type="evidence" value="ECO:0007669"/>
    <property type="project" value="InterPro"/>
</dbReference>
<feature type="disulfide bond" evidence="4">
    <location>
        <begin position="143"/>
        <end position="152"/>
    </location>
</feature>
<dbReference type="AlphaFoldDB" id="A0A835YCC6"/>
<accession>A0A835YCC6</accession>
<protein>
    <recommendedName>
        <fullName evidence="6">EGF-like domain-containing protein</fullName>
    </recommendedName>
</protein>
<dbReference type="OrthoDB" id="1924787at2759"/>
<name>A0A835YCC6_9CHLO</name>
<dbReference type="Proteomes" id="UP000612055">
    <property type="component" value="Unassembled WGS sequence"/>
</dbReference>
<evidence type="ECO:0000256" key="4">
    <source>
        <dbReference type="PROSITE-ProRule" id="PRU00076"/>
    </source>
</evidence>
<comment type="caution">
    <text evidence="7">The sequence shown here is derived from an EMBL/GenBank/DDBJ whole genome shotgun (WGS) entry which is preliminary data.</text>
</comment>
<evidence type="ECO:0000313" key="7">
    <source>
        <dbReference type="EMBL" id="KAG2500342.1"/>
    </source>
</evidence>
<feature type="domain" description="EGF-like" evidence="6">
    <location>
        <begin position="111"/>
        <end position="153"/>
    </location>
</feature>
<evidence type="ECO:0000256" key="3">
    <source>
        <dbReference type="ARBA" id="ARBA00023034"/>
    </source>
</evidence>
<dbReference type="InterPro" id="IPR000742">
    <property type="entry name" value="EGF"/>
</dbReference>
<dbReference type="Pfam" id="PF03016">
    <property type="entry name" value="Exostosin_GT47"/>
    <property type="match status" value="2"/>
</dbReference>
<keyword evidence="3" id="KW-0333">Golgi apparatus</keyword>
<keyword evidence="4" id="KW-1015">Disulfide bond</keyword>
<dbReference type="PANTHER" id="PTHR11062:SF376">
    <property type="entry name" value="EXOSTOSIN FAMILY PROTEIN"/>
    <property type="match status" value="1"/>
</dbReference>
<evidence type="ECO:0000313" key="8">
    <source>
        <dbReference type="Proteomes" id="UP000612055"/>
    </source>
</evidence>
<dbReference type="PROSITE" id="PS50026">
    <property type="entry name" value="EGF_3"/>
    <property type="match status" value="1"/>
</dbReference>
<dbReference type="InterPro" id="IPR004263">
    <property type="entry name" value="Exostosin"/>
</dbReference>
<dbReference type="GO" id="GO:0000139">
    <property type="term" value="C:Golgi membrane"/>
    <property type="evidence" value="ECO:0007669"/>
    <property type="project" value="UniProtKB-SubCell"/>
</dbReference>
<keyword evidence="8" id="KW-1185">Reference proteome</keyword>
<dbReference type="EMBL" id="JAEHOE010000004">
    <property type="protein sequence ID" value="KAG2500342.1"/>
    <property type="molecule type" value="Genomic_DNA"/>
</dbReference>
<dbReference type="PANTHER" id="PTHR11062">
    <property type="entry name" value="EXOSTOSIN HEPARAN SULFATE GLYCOSYLTRANSFERASE -RELATED"/>
    <property type="match status" value="1"/>
</dbReference>